<dbReference type="SUPFAM" id="SSF53474">
    <property type="entry name" value="alpha/beta-Hydrolases"/>
    <property type="match status" value="1"/>
</dbReference>
<sequence length="275" mass="29877">MVTPRLPRARSYAYGKDPNQRIDAYWRKEGPRAKPRPVVLILHGGYWMQGDKGSWKYFARRLTEDGFVVMSANYRLAPKAQWPAQRDDALSALAFVKKYARHWNADPSRVVVLGASSGGHLATQVGTFGTGGAQVRGVIALSPPNDPYLAYQDGALSAATPSQRKLRRAVVDLVHCVPGAVTGLLAAPDCWQRLDDANTTTHVSAGDAPMLLMHATGDFVPVAQSNGLAGALREAGVPVTVKTVEGKLHASQLFEDGRTYPTVLAWLKNRLRPGR</sequence>
<dbReference type="InterPro" id="IPR049492">
    <property type="entry name" value="BD-FAE-like_dom"/>
</dbReference>
<evidence type="ECO:0000259" key="2">
    <source>
        <dbReference type="Pfam" id="PF20434"/>
    </source>
</evidence>
<dbReference type="STRING" id="1220554.GCA_001552135_05166"/>
<keyword evidence="1 3" id="KW-0378">Hydrolase</keyword>
<dbReference type="PANTHER" id="PTHR48081">
    <property type="entry name" value="AB HYDROLASE SUPERFAMILY PROTEIN C4A8.06C"/>
    <property type="match status" value="1"/>
</dbReference>
<dbReference type="GO" id="GO:0016787">
    <property type="term" value="F:hydrolase activity"/>
    <property type="evidence" value="ECO:0007669"/>
    <property type="project" value="UniProtKB-KW"/>
</dbReference>
<dbReference type="InterPro" id="IPR029058">
    <property type="entry name" value="AB_hydrolase_fold"/>
</dbReference>
<proteinExistence type="predicted"/>
<dbReference type="Pfam" id="PF20434">
    <property type="entry name" value="BD-FAE"/>
    <property type="match status" value="1"/>
</dbReference>
<evidence type="ECO:0000256" key="1">
    <source>
        <dbReference type="ARBA" id="ARBA00022801"/>
    </source>
</evidence>
<feature type="domain" description="BD-FAE-like" evidence="2">
    <location>
        <begin position="33"/>
        <end position="128"/>
    </location>
</feature>
<accession>A0A5D0NRP6</accession>
<dbReference type="Gene3D" id="3.40.50.1820">
    <property type="entry name" value="alpha/beta hydrolase"/>
    <property type="match status" value="1"/>
</dbReference>
<keyword evidence="4" id="KW-1185">Reference proteome</keyword>
<gene>
    <name evidence="3" type="ORF">FXF69_14910</name>
</gene>
<evidence type="ECO:0000313" key="4">
    <source>
        <dbReference type="Proteomes" id="UP000323380"/>
    </source>
</evidence>
<dbReference type="AlphaFoldDB" id="A0A5D0NRP6"/>
<name>A0A5D0NRP6_9ACTN</name>
<organism evidence="3 4">
    <name type="scientific">Actinomadura chibensis</name>
    <dbReference type="NCBI Taxonomy" id="392828"/>
    <lineage>
        <taxon>Bacteria</taxon>
        <taxon>Bacillati</taxon>
        <taxon>Actinomycetota</taxon>
        <taxon>Actinomycetes</taxon>
        <taxon>Streptosporangiales</taxon>
        <taxon>Thermomonosporaceae</taxon>
        <taxon>Actinomadura</taxon>
    </lineage>
</organism>
<dbReference type="InterPro" id="IPR050300">
    <property type="entry name" value="GDXG_lipolytic_enzyme"/>
</dbReference>
<evidence type="ECO:0000313" key="3">
    <source>
        <dbReference type="EMBL" id="TYB46989.1"/>
    </source>
</evidence>
<protein>
    <submittedName>
        <fullName evidence="3">Alpha/beta hydrolase</fullName>
    </submittedName>
</protein>
<dbReference type="EMBL" id="VSFG01000002">
    <property type="protein sequence ID" value="TYB46989.1"/>
    <property type="molecule type" value="Genomic_DNA"/>
</dbReference>
<dbReference type="Proteomes" id="UP000323380">
    <property type="component" value="Unassembled WGS sequence"/>
</dbReference>
<comment type="caution">
    <text evidence="3">The sequence shown here is derived from an EMBL/GenBank/DDBJ whole genome shotgun (WGS) entry which is preliminary data.</text>
</comment>
<reference evidence="3 4" key="1">
    <citation type="submission" date="2019-08" db="EMBL/GenBank/DDBJ databases">
        <title>Actinomadura sp. nov. CYP1-5 isolated from mountain soil.</title>
        <authorList>
            <person name="Songsumanus A."/>
            <person name="Kuncharoen N."/>
            <person name="Kudo T."/>
            <person name="Yuki M."/>
            <person name="Igarashi Y."/>
            <person name="Tanasupawat S."/>
        </authorList>
    </citation>
    <scope>NUCLEOTIDE SEQUENCE [LARGE SCALE GENOMIC DNA]</scope>
    <source>
        <strain evidence="3 4">JCM 14158</strain>
    </source>
</reference>